<proteinExistence type="predicted"/>
<feature type="transmembrane region" description="Helical" evidence="1">
    <location>
        <begin position="12"/>
        <end position="31"/>
    </location>
</feature>
<dbReference type="HOGENOM" id="CLU_1785665_0_0_5"/>
<dbReference type="KEGG" id="stax:MC45_07385"/>
<dbReference type="Proteomes" id="UP000033200">
    <property type="component" value="Chromosome"/>
</dbReference>
<reference evidence="2 3" key="1">
    <citation type="submission" date="2014-09" db="EMBL/GenBank/DDBJ databases">
        <title>Using Illumina technology Improving SMRT sequencing Genome Assembly by RASTools.</title>
        <authorList>
            <person name="Zhou Y."/>
            <person name="Ma T."/>
            <person name="Liu T."/>
        </authorList>
    </citation>
    <scope>NUCLEOTIDE SEQUENCE [LARGE SCALE GENOMIC DNA]</scope>
    <source>
        <strain evidence="2 3">ATCC 55669</strain>
    </source>
</reference>
<name>A0A097EF88_9SPHN</name>
<sequence>MAAGMQRKRHLRWPPVVALVVASAGLFWCVVNPDRSYWIGYALIMVGFFIANLMPIWGPLRRFSERADEFERQQRRDSFLVGLATVAVAAFAGIWLTVGLLAMQVWSALVAQQELTAFAFYMMALFSAVPTLHASWHTRPLNDED</sequence>
<evidence type="ECO:0000256" key="1">
    <source>
        <dbReference type="SAM" id="Phobius"/>
    </source>
</evidence>
<protein>
    <recommendedName>
        <fullName evidence="4">DUF2178 domain-containing protein</fullName>
    </recommendedName>
</protein>
<feature type="transmembrane region" description="Helical" evidence="1">
    <location>
        <begin position="118"/>
        <end position="136"/>
    </location>
</feature>
<organism evidence="2 3">
    <name type="scientific">Sphingomonas taxi</name>
    <dbReference type="NCBI Taxonomy" id="1549858"/>
    <lineage>
        <taxon>Bacteria</taxon>
        <taxon>Pseudomonadati</taxon>
        <taxon>Pseudomonadota</taxon>
        <taxon>Alphaproteobacteria</taxon>
        <taxon>Sphingomonadales</taxon>
        <taxon>Sphingomonadaceae</taxon>
        <taxon>Sphingomonas</taxon>
    </lineage>
</organism>
<keyword evidence="1" id="KW-0472">Membrane</keyword>
<gene>
    <name evidence="2" type="ORF">MC45_07385</name>
</gene>
<keyword evidence="3" id="KW-1185">Reference proteome</keyword>
<keyword evidence="1" id="KW-1133">Transmembrane helix</keyword>
<dbReference type="AlphaFoldDB" id="A0A097EF88"/>
<feature type="transmembrane region" description="Helical" evidence="1">
    <location>
        <begin position="79"/>
        <end position="106"/>
    </location>
</feature>
<dbReference type="EMBL" id="CP009571">
    <property type="protein sequence ID" value="AIT06235.1"/>
    <property type="molecule type" value="Genomic_DNA"/>
</dbReference>
<evidence type="ECO:0000313" key="3">
    <source>
        <dbReference type="Proteomes" id="UP000033200"/>
    </source>
</evidence>
<keyword evidence="1" id="KW-0812">Transmembrane</keyword>
<dbReference type="eggNOG" id="ENOG5032IME">
    <property type="taxonomic scope" value="Bacteria"/>
</dbReference>
<feature type="transmembrane region" description="Helical" evidence="1">
    <location>
        <begin position="37"/>
        <end position="58"/>
    </location>
</feature>
<accession>A0A097EF88</accession>
<evidence type="ECO:0008006" key="4">
    <source>
        <dbReference type="Google" id="ProtNLM"/>
    </source>
</evidence>
<evidence type="ECO:0000313" key="2">
    <source>
        <dbReference type="EMBL" id="AIT06235.1"/>
    </source>
</evidence>